<protein>
    <recommendedName>
        <fullName evidence="4">Oxidoreductase AflY</fullName>
    </recommendedName>
</protein>
<dbReference type="PANTHER" id="PTHR35870:SF1">
    <property type="entry name" value="PROTEIN, PUTATIVE (AFU_ORTHOLOGUE AFUA_5G03330)-RELATED"/>
    <property type="match status" value="1"/>
</dbReference>
<evidence type="ECO:0000256" key="1">
    <source>
        <dbReference type="ARBA" id="ARBA00023002"/>
    </source>
</evidence>
<name>A0A9P6R2G0_9FUNG</name>
<keyword evidence="1" id="KW-0560">Oxidoreductase</keyword>
<dbReference type="PANTHER" id="PTHR35870">
    <property type="entry name" value="PROTEIN, PUTATIVE (AFU_ORTHOLOGUE AFUA_5G03330)-RELATED"/>
    <property type="match status" value="1"/>
</dbReference>
<gene>
    <name evidence="2" type="ORF">BGZ99_001787</name>
</gene>
<organism evidence="2 3">
    <name type="scientific">Dissophora globulifera</name>
    <dbReference type="NCBI Taxonomy" id="979702"/>
    <lineage>
        <taxon>Eukaryota</taxon>
        <taxon>Fungi</taxon>
        <taxon>Fungi incertae sedis</taxon>
        <taxon>Mucoromycota</taxon>
        <taxon>Mortierellomycotina</taxon>
        <taxon>Mortierellomycetes</taxon>
        <taxon>Mortierellales</taxon>
        <taxon>Mortierellaceae</taxon>
        <taxon>Dissophora</taxon>
    </lineage>
</organism>
<proteinExistence type="predicted"/>
<reference evidence="2" key="1">
    <citation type="journal article" date="2020" name="Fungal Divers.">
        <title>Resolving the Mortierellaceae phylogeny through synthesis of multi-gene phylogenetics and phylogenomics.</title>
        <authorList>
            <person name="Vandepol N."/>
            <person name="Liber J."/>
            <person name="Desiro A."/>
            <person name="Na H."/>
            <person name="Kennedy M."/>
            <person name="Barry K."/>
            <person name="Grigoriev I.V."/>
            <person name="Miller A.N."/>
            <person name="O'Donnell K."/>
            <person name="Stajich J.E."/>
            <person name="Bonito G."/>
        </authorList>
    </citation>
    <scope>NUCLEOTIDE SEQUENCE</scope>
    <source>
        <strain evidence="2">REB-010B</strain>
    </source>
</reference>
<dbReference type="AlphaFoldDB" id="A0A9P6R2G0"/>
<evidence type="ECO:0000313" key="3">
    <source>
        <dbReference type="Proteomes" id="UP000738325"/>
    </source>
</evidence>
<dbReference type="GO" id="GO:0016491">
    <property type="term" value="F:oxidoreductase activity"/>
    <property type="evidence" value="ECO:0007669"/>
    <property type="project" value="UniProtKB-KW"/>
</dbReference>
<evidence type="ECO:0000313" key="2">
    <source>
        <dbReference type="EMBL" id="KAG0306368.1"/>
    </source>
</evidence>
<evidence type="ECO:0008006" key="4">
    <source>
        <dbReference type="Google" id="ProtNLM"/>
    </source>
</evidence>
<dbReference type="OrthoDB" id="10004862at2759"/>
<dbReference type="InterPro" id="IPR025337">
    <property type="entry name" value="Questin_oxidase-like"/>
</dbReference>
<dbReference type="Proteomes" id="UP000738325">
    <property type="component" value="Unassembled WGS sequence"/>
</dbReference>
<keyword evidence="3" id="KW-1185">Reference proteome</keyword>
<sequence length="431" mass="47637">MTASIAAKNLFAPQIPSKNISLALPGITNLARETVSDLLEENHKKHHCFFNEKGFHDHLVHGVLASYSLGASPERLRAIYNTHAVEQRPIGAVLKSFTHANWKSEVGKREFYASYLEFFRHEVPKLGRVEAIVKYAFDADMIGRTFSGLFHPLIHLGYGVEFGIDAVVAEGLAILAVTYTVIMTPFVVAPATTVERVTTKIAHQLSVSEPSSPNTIVDILSALREDRELDDVTSYPQAYKAVDVIKNEVAASKVQKFLSGWNIEENSQDIDLKTKELYKACVLAVGGTGLRNGKVKQDFFLMHALTSVLFVHKLAHALPPAHAVSCLKSHLGATLAYYISRGRPRVDVDALLNYHGKQPLDASNPWLSIVKRAIDIDEVHVTKVVRSCAFGDLLFGTEESYSQLLLHTAQIALDVNGDWESEGVGWPQSWD</sequence>
<dbReference type="Pfam" id="PF14027">
    <property type="entry name" value="Questin_oxidase"/>
    <property type="match status" value="1"/>
</dbReference>
<accession>A0A9P6R2G0</accession>
<dbReference type="EMBL" id="JAAAIP010001478">
    <property type="protein sequence ID" value="KAG0306368.1"/>
    <property type="molecule type" value="Genomic_DNA"/>
</dbReference>
<comment type="caution">
    <text evidence="2">The sequence shown here is derived from an EMBL/GenBank/DDBJ whole genome shotgun (WGS) entry which is preliminary data.</text>
</comment>